<dbReference type="GO" id="GO:0003887">
    <property type="term" value="F:DNA-directed DNA polymerase activity"/>
    <property type="evidence" value="ECO:0007669"/>
    <property type="project" value="UniProtKB-KW"/>
</dbReference>
<dbReference type="RefSeq" id="WP_126575064.1">
    <property type="nucleotide sequence ID" value="NZ_RXZH01000006.1"/>
</dbReference>
<dbReference type="InterPro" id="IPR036654">
    <property type="entry name" value="DNA_pol_III_psi_sf"/>
</dbReference>
<dbReference type="SUPFAM" id="SSF102220">
    <property type="entry name" value="DNA polymerase III psi subunit"/>
    <property type="match status" value="1"/>
</dbReference>
<evidence type="ECO:0000313" key="2">
    <source>
        <dbReference type="EMBL" id="RTZ15041.1"/>
    </source>
</evidence>
<proteinExistence type="predicted"/>
<evidence type="ECO:0000313" key="3">
    <source>
        <dbReference type="Proteomes" id="UP000268973"/>
    </source>
</evidence>
<keyword evidence="1" id="KW-0808">Transferase</keyword>
<gene>
    <name evidence="2" type="ORF">EJ063_14455</name>
</gene>
<sequence length="133" mass="15163">MPQHELQYLQEMGIQCYELSHPERLQGYQAPKFSLQASCKLLLVSPEYPKNRTAELLERVLKSMQLSLSDTYHLHPDQIAQLTPTNLEWVWFAGCEGVDGVASKVLTSPLLSGIDGNNEQRRALWQQICSYQS</sequence>
<dbReference type="GO" id="GO:0006260">
    <property type="term" value="P:DNA replication"/>
    <property type="evidence" value="ECO:0007669"/>
    <property type="project" value="UniProtKB-KW"/>
</dbReference>
<dbReference type="Proteomes" id="UP000268973">
    <property type="component" value="Unassembled WGS sequence"/>
</dbReference>
<dbReference type="Gene3D" id="3.40.50.10220">
    <property type="entry name" value="DNA polymerase III, psi subunit"/>
    <property type="match status" value="1"/>
</dbReference>
<dbReference type="InterPro" id="IPR004615">
    <property type="entry name" value="DNA_pol_III_psi"/>
</dbReference>
<keyword evidence="1" id="KW-0239">DNA-directed DNA polymerase</keyword>
<dbReference type="NCBIfam" id="NF004764">
    <property type="entry name" value="PRK06100.1"/>
    <property type="match status" value="1"/>
</dbReference>
<keyword evidence="1" id="KW-0235">DNA replication</keyword>
<dbReference type="PIRSF" id="PIRSF029225">
    <property type="entry name" value="DNA_pol_III_psi"/>
    <property type="match status" value="1"/>
</dbReference>
<dbReference type="GO" id="GO:0008408">
    <property type="term" value="F:3'-5' exonuclease activity"/>
    <property type="evidence" value="ECO:0007669"/>
    <property type="project" value="InterPro"/>
</dbReference>
<accession>A0A3S0PN25</accession>
<dbReference type="Pfam" id="PF03603">
    <property type="entry name" value="DNA_III_psi"/>
    <property type="match status" value="1"/>
</dbReference>
<dbReference type="AlphaFoldDB" id="A0A3S0PN25"/>
<protein>
    <recommendedName>
        <fullName evidence="1">DNA polymerase III subunit psi</fullName>
    </recommendedName>
</protein>
<name>A0A3S0PN25_9VIBR</name>
<evidence type="ECO:0000256" key="1">
    <source>
        <dbReference type="PIRNR" id="PIRNR029225"/>
    </source>
</evidence>
<keyword evidence="1" id="KW-0548">Nucleotidyltransferase</keyword>
<keyword evidence="3" id="KW-1185">Reference proteome</keyword>
<comment type="caution">
    <text evidence="2">The sequence shown here is derived from an EMBL/GenBank/DDBJ whole genome shotgun (WGS) entry which is preliminary data.</text>
</comment>
<organism evidence="2 3">
    <name type="scientific">Vibrio aquaticus</name>
    <dbReference type="NCBI Taxonomy" id="2496559"/>
    <lineage>
        <taxon>Bacteria</taxon>
        <taxon>Pseudomonadati</taxon>
        <taxon>Pseudomonadota</taxon>
        <taxon>Gammaproteobacteria</taxon>
        <taxon>Vibrionales</taxon>
        <taxon>Vibrionaceae</taxon>
        <taxon>Vibrio</taxon>
    </lineage>
</organism>
<dbReference type="OrthoDB" id="5609147at2"/>
<comment type="function">
    <text evidence="1">Part of the beta sliding clamp loading complex, which hydrolyzes ATP to load the beta clamp onto primed DNA to form the DNA replication pre-initiation complex. DNA polymerase III is a complex, multichain enzyme responsible for most of the replicative synthesis in bacteria. This DNA polymerase also exhibits 3' to 5' exonuclease activity.</text>
</comment>
<reference evidence="2 3" key="1">
    <citation type="submission" date="2018-12" db="EMBL/GenBank/DDBJ databases">
        <title>Vibrio sp. isolated from China Sea.</title>
        <authorList>
            <person name="Li Y."/>
        </authorList>
    </citation>
    <scope>NUCLEOTIDE SEQUENCE [LARGE SCALE GENOMIC DNA]</scope>
    <source>
        <strain evidence="2 3">BEI207</strain>
    </source>
</reference>
<dbReference type="EMBL" id="RXZH01000006">
    <property type="protein sequence ID" value="RTZ15041.1"/>
    <property type="molecule type" value="Genomic_DNA"/>
</dbReference>